<dbReference type="InterPro" id="IPR000300">
    <property type="entry name" value="IPPc"/>
</dbReference>
<accession>A0A177FF80</accession>
<feature type="compositionally biased region" description="Low complexity" evidence="9">
    <location>
        <begin position="2012"/>
        <end position="2031"/>
    </location>
</feature>
<feature type="compositionally biased region" description="Low complexity" evidence="9">
    <location>
        <begin position="1905"/>
        <end position="1920"/>
    </location>
</feature>
<feature type="compositionally biased region" description="Pro residues" evidence="9">
    <location>
        <begin position="200"/>
        <end position="209"/>
    </location>
</feature>
<feature type="region of interest" description="Disordered" evidence="9">
    <location>
        <begin position="344"/>
        <end position="383"/>
    </location>
</feature>
<dbReference type="GO" id="GO:0043813">
    <property type="term" value="F:phosphatidylinositol-3,5-bisphosphate 5-phosphatase activity"/>
    <property type="evidence" value="ECO:0007669"/>
    <property type="project" value="TreeGrafter"/>
</dbReference>
<feature type="region of interest" description="Disordered" evidence="9">
    <location>
        <begin position="279"/>
        <end position="304"/>
    </location>
</feature>
<feature type="compositionally biased region" description="Low complexity" evidence="9">
    <location>
        <begin position="1956"/>
        <end position="1965"/>
    </location>
</feature>
<evidence type="ECO:0000256" key="6">
    <source>
        <dbReference type="ARBA" id="ARBA00022490"/>
    </source>
</evidence>
<keyword evidence="7" id="KW-0378">Hydrolase</keyword>
<comment type="caution">
    <text evidence="11">The sequence shown here is derived from an EMBL/GenBank/DDBJ whole genome shotgun (WGS) entry which is preliminary data.</text>
</comment>
<evidence type="ECO:0000256" key="7">
    <source>
        <dbReference type="ARBA" id="ARBA00022801"/>
    </source>
</evidence>
<dbReference type="InterPro" id="IPR002013">
    <property type="entry name" value="SAC_dom"/>
</dbReference>
<feature type="region of interest" description="Disordered" evidence="9">
    <location>
        <begin position="450"/>
        <end position="470"/>
    </location>
</feature>
<feature type="compositionally biased region" description="Basic and acidic residues" evidence="9">
    <location>
        <begin position="1998"/>
        <end position="2010"/>
    </location>
</feature>
<feature type="region of interest" description="Disordered" evidence="9">
    <location>
        <begin position="200"/>
        <end position="227"/>
    </location>
</feature>
<feature type="compositionally biased region" description="Basic and acidic residues" evidence="9">
    <location>
        <begin position="491"/>
        <end position="502"/>
    </location>
</feature>
<feature type="region of interest" description="Disordered" evidence="9">
    <location>
        <begin position="704"/>
        <end position="774"/>
    </location>
</feature>
<keyword evidence="6" id="KW-0963">Cytoplasm</keyword>
<feature type="compositionally biased region" description="Basic and acidic residues" evidence="9">
    <location>
        <begin position="2126"/>
        <end position="2136"/>
    </location>
</feature>
<reference evidence="11 12" key="1">
    <citation type="submission" date="2016-03" db="EMBL/GenBank/DDBJ databases">
        <title>Draft genome sequence of the Fonsecaea monophora CBS 269.37.</title>
        <authorList>
            <person name="Bombassaro A."/>
            <person name="Vinicius W.A."/>
            <person name="De Hoog S."/>
            <person name="Sun J."/>
            <person name="Souza E.M."/>
            <person name="Raittz R.T."/>
            <person name="Costa F."/>
            <person name="Leao A.C."/>
            <person name="Tadra-Sfeir M.Z."/>
            <person name="Baura V."/>
            <person name="Balsanelli E."/>
            <person name="Pedrosa F.O."/>
            <person name="Moreno L.F."/>
            <person name="Steffens M.B."/>
            <person name="Xi L."/>
            <person name="Bocca A.L."/>
            <person name="Felipe M.S."/>
            <person name="Teixeira M."/>
            <person name="Telles Filho F.Q."/>
            <person name="Azevedo C.M."/>
            <person name="Gomes R."/>
            <person name="Vicente V.A."/>
        </authorList>
    </citation>
    <scope>NUCLEOTIDE SEQUENCE [LARGE SCALE GENOMIC DNA]</scope>
    <source>
        <strain evidence="11 12">CBS 269.37</strain>
    </source>
</reference>
<protein>
    <recommendedName>
        <fullName evidence="4">phosphoinositide 5-phosphatase</fullName>
        <ecNumber evidence="4">3.1.3.36</ecNumber>
    </recommendedName>
</protein>
<dbReference type="Gene3D" id="3.60.10.10">
    <property type="entry name" value="Endonuclease/exonuclease/phosphatase"/>
    <property type="match status" value="1"/>
</dbReference>
<feature type="compositionally biased region" description="Pro residues" evidence="9">
    <location>
        <begin position="1864"/>
        <end position="1878"/>
    </location>
</feature>
<evidence type="ECO:0000256" key="9">
    <source>
        <dbReference type="SAM" id="MobiDB-lite"/>
    </source>
</evidence>
<feature type="compositionally biased region" description="Polar residues" evidence="9">
    <location>
        <begin position="1921"/>
        <end position="1942"/>
    </location>
</feature>
<comment type="similarity">
    <text evidence="3">In the central section; belongs to the inositol 1,4,5-trisphosphate 5-phosphatase family.</text>
</comment>
<dbReference type="GO" id="GO:0004439">
    <property type="term" value="F:phosphatidylinositol-4,5-bisphosphate 5-phosphatase activity"/>
    <property type="evidence" value="ECO:0007669"/>
    <property type="project" value="UniProtKB-EC"/>
</dbReference>
<dbReference type="InterPro" id="IPR036691">
    <property type="entry name" value="Endo/exonu/phosph_ase_sf"/>
</dbReference>
<dbReference type="GO" id="GO:0046856">
    <property type="term" value="P:phosphatidylinositol dephosphorylation"/>
    <property type="evidence" value="ECO:0007669"/>
    <property type="project" value="InterPro"/>
</dbReference>
<evidence type="ECO:0000256" key="5">
    <source>
        <dbReference type="ARBA" id="ARBA00022448"/>
    </source>
</evidence>
<dbReference type="SUPFAM" id="SSF56219">
    <property type="entry name" value="DNase I-like"/>
    <property type="match status" value="1"/>
</dbReference>
<feature type="region of interest" description="Disordered" evidence="9">
    <location>
        <begin position="482"/>
        <end position="505"/>
    </location>
</feature>
<evidence type="ECO:0000259" key="10">
    <source>
        <dbReference type="PROSITE" id="PS50275"/>
    </source>
</evidence>
<dbReference type="OrthoDB" id="405996at2759"/>
<dbReference type="InterPro" id="IPR054464">
    <property type="entry name" value="ULD_fung"/>
</dbReference>
<keyword evidence="12" id="KW-1185">Reference proteome</keyword>
<dbReference type="InterPro" id="IPR046985">
    <property type="entry name" value="IP5"/>
</dbReference>
<dbReference type="PROSITE" id="PS50275">
    <property type="entry name" value="SAC"/>
    <property type="match status" value="1"/>
</dbReference>
<dbReference type="CDD" id="cd06503">
    <property type="entry name" value="ATP-synt_Fo_b"/>
    <property type="match status" value="1"/>
</dbReference>
<evidence type="ECO:0000256" key="3">
    <source>
        <dbReference type="ARBA" id="ARBA00009678"/>
    </source>
</evidence>
<feature type="region of interest" description="Disordered" evidence="9">
    <location>
        <begin position="1746"/>
        <end position="1765"/>
    </location>
</feature>
<comment type="similarity">
    <text evidence="2">Belongs to the synaptojanin family.</text>
</comment>
<dbReference type="SMART" id="SM00128">
    <property type="entry name" value="IPPc"/>
    <property type="match status" value="1"/>
</dbReference>
<dbReference type="GO" id="GO:0015031">
    <property type="term" value="P:protein transport"/>
    <property type="evidence" value="ECO:0007669"/>
    <property type="project" value="UniProtKB-KW"/>
</dbReference>
<name>A0A177FF80_9EURO</name>
<dbReference type="PANTHER" id="PTHR11200">
    <property type="entry name" value="INOSITOL 5-PHOSPHATASE"/>
    <property type="match status" value="1"/>
</dbReference>
<feature type="compositionally biased region" description="Basic and acidic residues" evidence="9">
    <location>
        <begin position="83"/>
        <end position="92"/>
    </location>
</feature>
<feature type="compositionally biased region" description="Low complexity" evidence="9">
    <location>
        <begin position="96"/>
        <end position="109"/>
    </location>
</feature>
<feature type="compositionally biased region" description="Basic and acidic residues" evidence="9">
    <location>
        <begin position="1746"/>
        <end position="1756"/>
    </location>
</feature>
<gene>
    <name evidence="11" type="ORF">AYO21_03576</name>
</gene>
<evidence type="ECO:0000256" key="8">
    <source>
        <dbReference type="ARBA" id="ARBA00022927"/>
    </source>
</evidence>
<feature type="region of interest" description="Disordered" evidence="9">
    <location>
        <begin position="1808"/>
        <end position="2136"/>
    </location>
</feature>
<dbReference type="FunFam" id="3.60.10.10:FF:000029">
    <property type="entry name" value="Inositol polyphosphate 5-phosphatase"/>
    <property type="match status" value="1"/>
</dbReference>
<feature type="compositionally biased region" description="Polar residues" evidence="9">
    <location>
        <begin position="35"/>
        <end position="51"/>
    </location>
</feature>
<organism evidence="11 12">
    <name type="scientific">Fonsecaea monophora</name>
    <dbReference type="NCBI Taxonomy" id="254056"/>
    <lineage>
        <taxon>Eukaryota</taxon>
        <taxon>Fungi</taxon>
        <taxon>Dikarya</taxon>
        <taxon>Ascomycota</taxon>
        <taxon>Pezizomycotina</taxon>
        <taxon>Eurotiomycetes</taxon>
        <taxon>Chaetothyriomycetidae</taxon>
        <taxon>Chaetothyriales</taxon>
        <taxon>Herpotrichiellaceae</taxon>
        <taxon>Fonsecaea</taxon>
    </lineage>
</organism>
<dbReference type="Pfam" id="PF22669">
    <property type="entry name" value="Exo_endo_phos2"/>
    <property type="match status" value="1"/>
</dbReference>
<feature type="compositionally biased region" description="Low complexity" evidence="9">
    <location>
        <begin position="1846"/>
        <end position="1857"/>
    </location>
</feature>
<proteinExistence type="inferred from homology"/>
<evidence type="ECO:0000256" key="2">
    <source>
        <dbReference type="ARBA" id="ARBA00008943"/>
    </source>
</evidence>
<comment type="subcellular location">
    <subcellularLocation>
        <location evidence="1">Cytoplasm</location>
    </subcellularLocation>
</comment>
<evidence type="ECO:0000256" key="4">
    <source>
        <dbReference type="ARBA" id="ARBA00013044"/>
    </source>
</evidence>
<feature type="region of interest" description="Disordered" evidence="9">
    <location>
        <begin position="567"/>
        <end position="592"/>
    </location>
</feature>
<dbReference type="PANTHER" id="PTHR11200:SF257">
    <property type="entry name" value="PHOSPHOINOSITIDE 5-PHOSPHATASE"/>
    <property type="match status" value="1"/>
</dbReference>
<dbReference type="Pfam" id="PF02383">
    <property type="entry name" value="Syja_N"/>
    <property type="match status" value="1"/>
</dbReference>
<keyword evidence="5" id="KW-0813">Transport</keyword>
<dbReference type="Proteomes" id="UP000077002">
    <property type="component" value="Unassembled WGS sequence"/>
</dbReference>
<sequence length="2136" mass="236307">MGSSGRHSHTHIDITHISRSPSPGSQDDELHETGVQVSAGVSPQYSVIQPTQSQSGSSSHHGDFVQVLYPNEIPEPDGSDSASRIDHHERVPQYESRSNSARRQAAHRQQAIREPARSRTRALQDTSPTESGDSTEEFLARPDLGSHMPRPQSYYGPNGYTHSSSSASYPYPPVPHPANQVIALQPQPMAMPYPPTYPQSQPVPYPPHTAYPGGFSHHAPSQVSAPYTSSPYGPATIVNYGAPPPPASYYSPQYPPPFGGQQYPPHYMQYPQQMPYPYYAPPMAPSPQPVSASASAEKLETKNDDDLVRRLKDLMKEDQLAKDAEAASIAEQESRLQALRQVEEKVRQAEEKARQAEEKARQDERARQDALVQAEEKVRQAEEKARLDAIRQAEEKARQDALRAEEEKRIREQALLQAAEKARAEATAAAARMEEERRIREEAVRAAEAKARAEAAAEAERRAAEKRIREEARQEAIRAYEEQVRAAAEQAAREQQIRKEAAEAALKAAAEEAAARAEKAAAEKKIADDAAAAAKSAIEKEAAEAAAAAREEAKRLKEEAEAKLKEAEEAAAKAKAEAEEAEKKAAAARGPEKKAPVRFKDAIGRNYNFPWDRCCKWRDMENLIVQAFAHIENLAEHVSAGRYDLIGPDKEIIMPNYWESTIEPDMHITMMLWPIPEPKEIIEEPLPPPPPEILEDTIINLDEIINPKKERKGPKKKKPTGGIAGWMLGGAGGRPSRPLKGDKKPDVAAKSQHGATDDNAADEPGDAKPIAPHPVTIDTMSTRVLIHDYPHRTVALATEEHVLVFRHSHAAPESGRASISSSTSLPLANASRSNVTPRCMVEFGDKSLINLEHFHPVTTAKGTLGLITLNNDVFLCVITGSEEVATVRPGETVQKIFAVEFYCLNRADYDHAHGPYPNPYPGQVFQSDDVDYTQGDDVSEHPFHALKKLLSNGNFYYSADFDLTRRLQDRAEAENTVDISGLDEGLLWNSYMIDPLVKFRSRLTDLERNALDRSGLLTSVIRGFVKSLPIPASSSPIRGTVPGPPTTLTIISRLSSRRAGTRFNSRGIDDDGNVANFVETETVFWSPTGLCFSYTQVRGSIPIFWESSSSLIPGQQKIQITRSPEATQPAFDKHFATLERTYGAVHIVNLLSASKPGEVELTERYRYHVGRSPLRRHEEGEVEEHHLLHETEFDFHERTRGPTGYEAAKAIRPYLDASAESFVYFLSEEIEEVAVEQGRRKLVRRPIVIMQQNGIFRVNCLDCLDRTNLIQGLISQMALELFLSHRDERGNSDFWMRHSALWADNGDVLSRIYAGTGALKSSFTRHGKMSLAGALADARKSATRLYVNHFEDKNRQNTVDLLLGRLVGQTSVDLFDPINDWVVAEVVRRRAEFESRDQLRLGMGTFNLNGKTTGIHEDLTPWLDVRGKNLDIVVVGFQEIVELSPQQIMSTDPNRRMLWERAVRNCLNGHGPDEKFEGVPTKGDEYVLLRSGQLVGAALMVFVRASILGRIKNVEGAIKKTGMSGIAGNKGAVAIRMDIESTSVCFVTAHLAAGFANYEERNRDYNTITSGLRFQRNRSIEDHEIIVWAGDFNYRIGLGYERVKALVNEAMIGSEKIREDALGKLYENDQLNIQMVVGNCFNYYREGRVKFLPTYKYDIGKDEFDSSDKQRIPAWTDRILWKVNHTRNVVQAGEVLGSQMKQLEYDSVMGLRFSDHRPVYAIFDVGIRVVDKEKKDTLTKKLYSKRAKEMKSKAGDSTEGLDDLETDDETDSVMESLMGYESIQEGLPPASSDKRKWWLDGNRAARSTIRPPKEGMMLSGNREGNPWREGGEDDWVEVERPPIMDNNNNNNKQGNRLGNRRPEPPPPRTVKRMVPPPWEGERATTPSTAAAEMKALRRPTPPTPRGGSASRNRASSATTSPIRSAMSSASDLANIPARSSSAAGFPKKRPPPKPTKPSALTTSSSQVAVPQLSPLPAPVMPRLASVSRPDGPAGPGEYDERPPPLPRRQETASSTASFVSAADSLAAAPSARLPPPPPPMRVSKLQHQQTLRHDGANDPPAPPLPPRRDTARGSIGSTGSNGSGGNNNDNGPALPTRKRPDNPDANTDANANGDLMDEDDGSGASRLERYKPLMPS</sequence>
<dbReference type="Pfam" id="PF22893">
    <property type="entry name" value="ULD_2"/>
    <property type="match status" value="1"/>
</dbReference>
<feature type="compositionally biased region" description="Gly residues" evidence="9">
    <location>
        <begin position="722"/>
        <end position="733"/>
    </location>
</feature>
<feature type="compositionally biased region" description="Low complexity" evidence="9">
    <location>
        <begin position="2103"/>
        <end position="2114"/>
    </location>
</feature>
<dbReference type="GO" id="GO:0005737">
    <property type="term" value="C:cytoplasm"/>
    <property type="evidence" value="ECO:0007669"/>
    <property type="project" value="UniProtKB-SubCell"/>
</dbReference>
<evidence type="ECO:0000313" key="12">
    <source>
        <dbReference type="Proteomes" id="UP000077002"/>
    </source>
</evidence>
<dbReference type="EMBL" id="LVKK01000018">
    <property type="protein sequence ID" value="OAG42122.1"/>
    <property type="molecule type" value="Genomic_DNA"/>
</dbReference>
<keyword evidence="8" id="KW-0653">Protein transport</keyword>
<dbReference type="GO" id="GO:0016020">
    <property type="term" value="C:membrane"/>
    <property type="evidence" value="ECO:0007669"/>
    <property type="project" value="TreeGrafter"/>
</dbReference>
<evidence type="ECO:0000313" key="11">
    <source>
        <dbReference type="EMBL" id="OAG42122.1"/>
    </source>
</evidence>
<dbReference type="EC" id="3.1.3.36" evidence="4"/>
<feature type="compositionally biased region" description="Basic residues" evidence="9">
    <location>
        <begin position="709"/>
        <end position="719"/>
    </location>
</feature>
<feature type="region of interest" description="Disordered" evidence="9">
    <location>
        <begin position="1"/>
        <end position="172"/>
    </location>
</feature>
<feature type="domain" description="SAC" evidence="10">
    <location>
        <begin position="946"/>
        <end position="1315"/>
    </location>
</feature>
<dbReference type="GeneID" id="34598747"/>
<evidence type="ECO:0000256" key="1">
    <source>
        <dbReference type="ARBA" id="ARBA00004496"/>
    </source>
</evidence>
<feature type="compositionally biased region" description="Pro residues" evidence="9">
    <location>
        <begin position="279"/>
        <end position="288"/>
    </location>
</feature>
<feature type="compositionally biased region" description="Polar residues" evidence="9">
    <location>
        <begin position="121"/>
        <end position="132"/>
    </location>
</feature>
<dbReference type="RefSeq" id="XP_022514074.1">
    <property type="nucleotide sequence ID" value="XM_022653550.1"/>
</dbReference>